<feature type="non-terminal residue" evidence="2">
    <location>
        <position position="20"/>
    </location>
</feature>
<feature type="region of interest" description="Disordered" evidence="1">
    <location>
        <begin position="1"/>
        <end position="20"/>
    </location>
</feature>
<organism evidence="2 3">
    <name type="scientific">Rotaria socialis</name>
    <dbReference type="NCBI Taxonomy" id="392032"/>
    <lineage>
        <taxon>Eukaryota</taxon>
        <taxon>Metazoa</taxon>
        <taxon>Spiralia</taxon>
        <taxon>Gnathifera</taxon>
        <taxon>Rotifera</taxon>
        <taxon>Eurotatoria</taxon>
        <taxon>Bdelloidea</taxon>
        <taxon>Philodinida</taxon>
        <taxon>Philodinidae</taxon>
        <taxon>Rotaria</taxon>
    </lineage>
</organism>
<comment type="caution">
    <text evidence="2">The sequence shown here is derived from an EMBL/GenBank/DDBJ whole genome shotgun (WGS) entry which is preliminary data.</text>
</comment>
<name>A0A821XW01_9BILA</name>
<dbReference type="Proteomes" id="UP000663838">
    <property type="component" value="Unassembled WGS sequence"/>
</dbReference>
<accession>A0A821XW01</accession>
<gene>
    <name evidence="2" type="ORF">TOA249_LOCUS33844</name>
</gene>
<dbReference type="AlphaFoldDB" id="A0A821XW01"/>
<evidence type="ECO:0000313" key="3">
    <source>
        <dbReference type="Proteomes" id="UP000663838"/>
    </source>
</evidence>
<proteinExistence type="predicted"/>
<dbReference type="EMBL" id="CAJOBS010013020">
    <property type="protein sequence ID" value="CAF4950452.1"/>
    <property type="molecule type" value="Genomic_DNA"/>
</dbReference>
<evidence type="ECO:0000313" key="2">
    <source>
        <dbReference type="EMBL" id="CAF4950452.1"/>
    </source>
</evidence>
<protein>
    <submittedName>
        <fullName evidence="2">Uncharacterized protein</fullName>
    </submittedName>
</protein>
<evidence type="ECO:0000256" key="1">
    <source>
        <dbReference type="SAM" id="MobiDB-lite"/>
    </source>
</evidence>
<reference evidence="2" key="1">
    <citation type="submission" date="2021-02" db="EMBL/GenBank/DDBJ databases">
        <authorList>
            <person name="Nowell W R."/>
        </authorList>
    </citation>
    <scope>NUCLEOTIDE SEQUENCE</scope>
</reference>
<sequence>MASHAHDTASIWDPSYTSTP</sequence>